<accession>A0AAV5M5X7</accession>
<dbReference type="EMBL" id="BPVZ01000191">
    <property type="protein sequence ID" value="GKV45233.1"/>
    <property type="molecule type" value="Genomic_DNA"/>
</dbReference>
<evidence type="ECO:0000256" key="1">
    <source>
        <dbReference type="SAM" id="Phobius"/>
    </source>
</evidence>
<protein>
    <submittedName>
        <fullName evidence="2">Uncharacterized protein</fullName>
    </submittedName>
</protein>
<proteinExistence type="predicted"/>
<dbReference type="AlphaFoldDB" id="A0AAV5M5X7"/>
<gene>
    <name evidence="2" type="ORF">SLEP1_g52342</name>
</gene>
<feature type="transmembrane region" description="Helical" evidence="1">
    <location>
        <begin position="28"/>
        <end position="50"/>
    </location>
</feature>
<evidence type="ECO:0000313" key="3">
    <source>
        <dbReference type="Proteomes" id="UP001054252"/>
    </source>
</evidence>
<reference evidence="2 3" key="1">
    <citation type="journal article" date="2021" name="Commun. Biol.">
        <title>The genome of Shorea leprosula (Dipterocarpaceae) highlights the ecological relevance of drought in aseasonal tropical rainforests.</title>
        <authorList>
            <person name="Ng K.K.S."/>
            <person name="Kobayashi M.J."/>
            <person name="Fawcett J.A."/>
            <person name="Hatakeyama M."/>
            <person name="Paape T."/>
            <person name="Ng C.H."/>
            <person name="Ang C.C."/>
            <person name="Tnah L.H."/>
            <person name="Lee C.T."/>
            <person name="Nishiyama T."/>
            <person name="Sese J."/>
            <person name="O'Brien M.J."/>
            <person name="Copetti D."/>
            <person name="Mohd Noor M.I."/>
            <person name="Ong R.C."/>
            <person name="Putra M."/>
            <person name="Sireger I.Z."/>
            <person name="Indrioko S."/>
            <person name="Kosugi Y."/>
            <person name="Izuno A."/>
            <person name="Isagi Y."/>
            <person name="Lee S.L."/>
            <person name="Shimizu K.K."/>
        </authorList>
    </citation>
    <scope>NUCLEOTIDE SEQUENCE [LARGE SCALE GENOMIC DNA]</scope>
    <source>
        <strain evidence="2">214</strain>
    </source>
</reference>
<name>A0AAV5M5X7_9ROSI</name>
<keyword evidence="1" id="KW-1133">Transmembrane helix</keyword>
<organism evidence="2 3">
    <name type="scientific">Rubroshorea leprosula</name>
    <dbReference type="NCBI Taxonomy" id="152421"/>
    <lineage>
        <taxon>Eukaryota</taxon>
        <taxon>Viridiplantae</taxon>
        <taxon>Streptophyta</taxon>
        <taxon>Embryophyta</taxon>
        <taxon>Tracheophyta</taxon>
        <taxon>Spermatophyta</taxon>
        <taxon>Magnoliopsida</taxon>
        <taxon>eudicotyledons</taxon>
        <taxon>Gunneridae</taxon>
        <taxon>Pentapetalae</taxon>
        <taxon>rosids</taxon>
        <taxon>malvids</taxon>
        <taxon>Malvales</taxon>
        <taxon>Dipterocarpaceae</taxon>
        <taxon>Rubroshorea</taxon>
    </lineage>
</organism>
<keyword evidence="1" id="KW-0812">Transmembrane</keyword>
<evidence type="ECO:0000313" key="2">
    <source>
        <dbReference type="EMBL" id="GKV45233.1"/>
    </source>
</evidence>
<keyword evidence="1" id="KW-0472">Membrane</keyword>
<comment type="caution">
    <text evidence="2">The sequence shown here is derived from an EMBL/GenBank/DDBJ whole genome shotgun (WGS) entry which is preliminary data.</text>
</comment>
<dbReference type="Proteomes" id="UP001054252">
    <property type="component" value="Unassembled WGS sequence"/>
</dbReference>
<sequence length="53" mass="5919">MNLVRKAFYNARCFAKAKAANLLNPLKILYHTLSSVVLQPIKALALVMLVKGY</sequence>
<keyword evidence="3" id="KW-1185">Reference proteome</keyword>